<dbReference type="AlphaFoldDB" id="A0A432GEA6"/>
<dbReference type="Gene3D" id="2.40.160.20">
    <property type="match status" value="1"/>
</dbReference>
<evidence type="ECO:0000313" key="2">
    <source>
        <dbReference type="Proteomes" id="UP000286732"/>
    </source>
</evidence>
<evidence type="ECO:0008006" key="3">
    <source>
        <dbReference type="Google" id="ProtNLM"/>
    </source>
</evidence>
<name>A0A432GEA6_9DELT</name>
<accession>A0A432GEA6</accession>
<reference evidence="1 2" key="1">
    <citation type="submission" date="2018-06" db="EMBL/GenBank/DDBJ databases">
        <title>Combined omics and stable isotope probing to characterize newly discovered Mariana Back-Arc vent microbial communities.</title>
        <authorList>
            <person name="Trembath-Reichert E."/>
            <person name="Huber J.A."/>
        </authorList>
    </citation>
    <scope>NUCLEOTIDE SEQUENCE [LARGE SCALE GENOMIC DNA]</scope>
    <source>
        <strain evidence="1">MAG 63_2</strain>
    </source>
</reference>
<dbReference type="SUPFAM" id="SSF56925">
    <property type="entry name" value="OMPA-like"/>
    <property type="match status" value="1"/>
</dbReference>
<proteinExistence type="predicted"/>
<dbReference type="InterPro" id="IPR011250">
    <property type="entry name" value="OMP/PagP_B-barrel"/>
</dbReference>
<gene>
    <name evidence="1" type="ORF">DSY98_02145</name>
</gene>
<evidence type="ECO:0000313" key="1">
    <source>
        <dbReference type="EMBL" id="RTZ81845.1"/>
    </source>
</evidence>
<feature type="non-terminal residue" evidence="1">
    <location>
        <position position="111"/>
    </location>
</feature>
<sequence>MKYGLTSLKLDGGTKFENSTLSLDGVYDIDYPINPRVDLSYVNVDDDKRWGGVSSLLQLAIAGQYETSTDYKLSPYVFGGIGYESVSDEAKCLDSNPFLELGTGLKYALTP</sequence>
<dbReference type="EMBL" id="QNZM01000083">
    <property type="protein sequence ID" value="RTZ81845.1"/>
    <property type="molecule type" value="Genomic_DNA"/>
</dbReference>
<organism evidence="1 2">
    <name type="scientific">SAR324 cluster bacterium</name>
    <dbReference type="NCBI Taxonomy" id="2024889"/>
    <lineage>
        <taxon>Bacteria</taxon>
        <taxon>Deltaproteobacteria</taxon>
        <taxon>SAR324 cluster</taxon>
    </lineage>
</organism>
<dbReference type="Proteomes" id="UP000286732">
    <property type="component" value="Unassembled WGS sequence"/>
</dbReference>
<protein>
    <recommendedName>
        <fullName evidence="3">Outer membrane protein beta-barrel domain-containing protein</fullName>
    </recommendedName>
</protein>
<comment type="caution">
    <text evidence="1">The sequence shown here is derived from an EMBL/GenBank/DDBJ whole genome shotgun (WGS) entry which is preliminary data.</text>
</comment>